<name>A0A6J4MER9_9CHLR</name>
<dbReference type="EMBL" id="CADCTR010002486">
    <property type="protein sequence ID" value="CAA9356007.1"/>
    <property type="molecule type" value="Genomic_DNA"/>
</dbReference>
<dbReference type="AlphaFoldDB" id="A0A6J4MER9"/>
<proteinExistence type="predicted"/>
<organism evidence="1">
    <name type="scientific">uncultured Chloroflexia bacterium</name>
    <dbReference type="NCBI Taxonomy" id="1672391"/>
    <lineage>
        <taxon>Bacteria</taxon>
        <taxon>Bacillati</taxon>
        <taxon>Chloroflexota</taxon>
        <taxon>Chloroflexia</taxon>
        <taxon>environmental samples</taxon>
    </lineage>
</organism>
<protein>
    <submittedName>
        <fullName evidence="1">Uncharacterized protein</fullName>
    </submittedName>
</protein>
<reference evidence="1" key="1">
    <citation type="submission" date="2020-02" db="EMBL/GenBank/DDBJ databases">
        <authorList>
            <person name="Meier V. D."/>
        </authorList>
    </citation>
    <scope>NUCLEOTIDE SEQUENCE</scope>
    <source>
        <strain evidence="1">AVDCRST_MAG93</strain>
    </source>
</reference>
<sequence>MLGCMPWSHLHALAPDQLTYTRLRGAISARQYGKRER</sequence>
<evidence type="ECO:0000313" key="1">
    <source>
        <dbReference type="EMBL" id="CAA9356007.1"/>
    </source>
</evidence>
<gene>
    <name evidence="1" type="ORF">AVDCRST_MAG93-7360</name>
</gene>
<accession>A0A6J4MER9</accession>